<dbReference type="Gene3D" id="1.10.8.60">
    <property type="match status" value="1"/>
</dbReference>
<dbReference type="InterPro" id="IPR059188">
    <property type="entry name" value="Znf_CLPX-like"/>
</dbReference>
<comment type="subunit">
    <text evidence="6">Component of the ClpX-ClpP complex. Forms a hexameric ring that, in the presence of ATP, binds to fourteen ClpP subunits assembled into a disk-like structure with a central cavity, resembling the structure of eukaryotic proteasomes.</text>
</comment>
<dbReference type="SUPFAM" id="SSF52540">
    <property type="entry name" value="P-loop containing nucleoside triphosphate hydrolases"/>
    <property type="match status" value="1"/>
</dbReference>
<keyword evidence="4 6" id="KW-0067">ATP-binding</keyword>
<evidence type="ECO:0000313" key="9">
    <source>
        <dbReference type="EMBL" id="GHE84561.1"/>
    </source>
</evidence>
<keyword evidence="2 6" id="KW-0547">Nucleotide-binding</keyword>
<dbReference type="InterPro" id="IPR038366">
    <property type="entry name" value="Znf_CppX_C4_sf"/>
</dbReference>
<dbReference type="Pfam" id="PF07724">
    <property type="entry name" value="AAA_2"/>
    <property type="match status" value="1"/>
</dbReference>
<dbReference type="InterPro" id="IPR046425">
    <property type="entry name" value="ClpX_bact"/>
</dbReference>
<sequence length="426" mass="46941">MTDIKKGDGDSGKLLYCSFCGKSQHEVRKLIAGPSVFICDECVELCNDIIREEIKEIAPKQESESLPSPIEIRKSLDDYVIGQDHAKKVLAVAVYNHYKRLRNGDMHNGIELGKSNILLIGPTGCGKTLLAETLARLLDVPFTMADATTLTEAGYVGEDVENIIQKLLQKCDYDVEKAQRGIVYIDEIDKISRKSDNPSITRDVSGEGVQQALLKLIEGTIASVPPQGGRKHPQQEFLQVDTSKILFICGGAFAGLDKVVEQRSQVGTGIGFGAEVKSSDKNKSLTDRFQEVEPEDLVKYGLIPEFIGRLPVVATLSELDEEALVQILQEPKNALTKQFTALFDMEKVELEFRKDALLAIANKAMVRKTGARGLRSIVEGVLLDTMYELPSMENVSKVVVDETVIKGESKPIIIYENPQEQAASEN</sequence>
<evidence type="ECO:0000256" key="2">
    <source>
        <dbReference type="ARBA" id="ARBA00022741"/>
    </source>
</evidence>
<evidence type="ECO:0000256" key="4">
    <source>
        <dbReference type="ARBA" id="ARBA00022840"/>
    </source>
</evidence>
<feature type="binding site" evidence="6 7">
    <location>
        <position position="42"/>
    </location>
    <ligand>
        <name>Zn(2+)</name>
        <dbReference type="ChEBI" id="CHEBI:29105"/>
    </ligand>
</feature>
<keyword evidence="5 6" id="KW-0143">Chaperone</keyword>
<dbReference type="NCBIfam" id="TIGR00382">
    <property type="entry name" value="clpX"/>
    <property type="match status" value="1"/>
</dbReference>
<dbReference type="SMART" id="SM00994">
    <property type="entry name" value="zf-C4_ClpX"/>
    <property type="match status" value="1"/>
</dbReference>
<protein>
    <recommendedName>
        <fullName evidence="6">ATP-dependent Clp protease ATP-binding subunit ClpX</fullName>
    </recommendedName>
</protein>
<keyword evidence="3 6" id="KW-0862">Zinc</keyword>
<dbReference type="SMART" id="SM00382">
    <property type="entry name" value="AAA"/>
    <property type="match status" value="1"/>
</dbReference>
<feature type="binding site" evidence="6 7">
    <location>
        <position position="20"/>
    </location>
    <ligand>
        <name>Zn(2+)</name>
        <dbReference type="ChEBI" id="CHEBI:29105"/>
    </ligand>
</feature>
<evidence type="ECO:0000313" key="10">
    <source>
        <dbReference type="Proteomes" id="UP000626370"/>
    </source>
</evidence>
<dbReference type="InterPro" id="IPR010603">
    <property type="entry name" value="Znf_CppX_C4"/>
</dbReference>
<name>A0ABQ3IHE5_9GAMM</name>
<dbReference type="GO" id="GO:0008233">
    <property type="term" value="F:peptidase activity"/>
    <property type="evidence" value="ECO:0007669"/>
    <property type="project" value="UniProtKB-KW"/>
</dbReference>
<organism evidence="9 10">
    <name type="scientific">Thalassotalea profundi</name>
    <dbReference type="NCBI Taxonomy" id="2036687"/>
    <lineage>
        <taxon>Bacteria</taxon>
        <taxon>Pseudomonadati</taxon>
        <taxon>Pseudomonadota</taxon>
        <taxon>Gammaproteobacteria</taxon>
        <taxon>Alteromonadales</taxon>
        <taxon>Colwelliaceae</taxon>
        <taxon>Thalassotalea</taxon>
    </lineage>
</organism>
<dbReference type="InterPro" id="IPR027417">
    <property type="entry name" value="P-loop_NTPase"/>
</dbReference>
<accession>A0ABQ3IHE5</accession>
<dbReference type="RefSeq" id="WP_189377258.1">
    <property type="nucleotide sequence ID" value="NZ_BNAH01000004.1"/>
</dbReference>
<comment type="function">
    <text evidence="6">ATP-dependent specificity component of the Clp protease. It directs the protease to specific substrates. Can perform chaperone functions in the absence of ClpP.</text>
</comment>
<feature type="binding site" evidence="6 7">
    <location>
        <position position="39"/>
    </location>
    <ligand>
        <name>Zn(2+)</name>
        <dbReference type="ChEBI" id="CHEBI:29105"/>
    </ligand>
</feature>
<dbReference type="Gene3D" id="3.40.50.300">
    <property type="entry name" value="P-loop containing nucleotide triphosphate hydrolases"/>
    <property type="match status" value="1"/>
</dbReference>
<comment type="similarity">
    <text evidence="6 7">Belongs to the ClpX chaperone family.</text>
</comment>
<reference evidence="10" key="1">
    <citation type="journal article" date="2019" name="Int. J. Syst. Evol. Microbiol.">
        <title>The Global Catalogue of Microorganisms (GCM) 10K type strain sequencing project: providing services to taxonomists for standard genome sequencing and annotation.</title>
        <authorList>
            <consortium name="The Broad Institute Genomics Platform"/>
            <consortium name="The Broad Institute Genome Sequencing Center for Infectious Disease"/>
            <person name="Wu L."/>
            <person name="Ma J."/>
        </authorList>
    </citation>
    <scope>NUCLEOTIDE SEQUENCE [LARGE SCALE GENOMIC DNA]</scope>
    <source>
        <strain evidence="10">CGMCC 1.15922</strain>
    </source>
</reference>
<evidence type="ECO:0000259" key="8">
    <source>
        <dbReference type="PROSITE" id="PS51902"/>
    </source>
</evidence>
<dbReference type="Pfam" id="PF10431">
    <property type="entry name" value="ClpB_D2-small"/>
    <property type="match status" value="1"/>
</dbReference>
<dbReference type="HAMAP" id="MF_00175">
    <property type="entry name" value="ClpX"/>
    <property type="match status" value="1"/>
</dbReference>
<dbReference type="Gene3D" id="6.20.220.10">
    <property type="entry name" value="ClpX chaperone, C4-type zinc finger domain"/>
    <property type="match status" value="1"/>
</dbReference>
<dbReference type="Pfam" id="PF06689">
    <property type="entry name" value="zf-C4_ClpX"/>
    <property type="match status" value="1"/>
</dbReference>
<dbReference type="GO" id="GO:0005524">
    <property type="term" value="F:ATP binding"/>
    <property type="evidence" value="ECO:0007669"/>
    <property type="project" value="UniProtKB-KW"/>
</dbReference>
<dbReference type="PANTHER" id="PTHR48102">
    <property type="entry name" value="ATP-DEPENDENT CLP PROTEASE ATP-BINDING SUBUNIT CLPX-LIKE, MITOCHONDRIAL-RELATED"/>
    <property type="match status" value="1"/>
</dbReference>
<evidence type="ECO:0000256" key="3">
    <source>
        <dbReference type="ARBA" id="ARBA00022833"/>
    </source>
</evidence>
<dbReference type="SUPFAM" id="SSF57716">
    <property type="entry name" value="Glucocorticoid receptor-like (DNA-binding domain)"/>
    <property type="match status" value="1"/>
</dbReference>
<gene>
    <name evidence="6 9" type="primary">clpX</name>
    <name evidence="9" type="ORF">GCM10011501_11650</name>
</gene>
<dbReference type="EMBL" id="BNAH01000004">
    <property type="protein sequence ID" value="GHE84561.1"/>
    <property type="molecule type" value="Genomic_DNA"/>
</dbReference>
<evidence type="ECO:0000256" key="7">
    <source>
        <dbReference type="PROSITE-ProRule" id="PRU01250"/>
    </source>
</evidence>
<dbReference type="PROSITE" id="PS51902">
    <property type="entry name" value="CLPX_ZB"/>
    <property type="match status" value="1"/>
</dbReference>
<dbReference type="InterPro" id="IPR050052">
    <property type="entry name" value="ATP-dep_Clp_protease_ClpX"/>
</dbReference>
<keyword evidence="1 6" id="KW-0479">Metal-binding</keyword>
<dbReference type="SMART" id="SM01086">
    <property type="entry name" value="ClpB_D2-small"/>
    <property type="match status" value="1"/>
</dbReference>
<dbReference type="GO" id="GO:0006508">
    <property type="term" value="P:proteolysis"/>
    <property type="evidence" value="ECO:0007669"/>
    <property type="project" value="UniProtKB-KW"/>
</dbReference>
<evidence type="ECO:0000256" key="6">
    <source>
        <dbReference type="HAMAP-Rule" id="MF_00175"/>
    </source>
</evidence>
<dbReference type="InterPro" id="IPR003959">
    <property type="entry name" value="ATPase_AAA_core"/>
</dbReference>
<feature type="domain" description="ClpX-type ZB" evidence="8">
    <location>
        <begin position="5"/>
        <end position="58"/>
    </location>
</feature>
<dbReference type="CDD" id="cd19497">
    <property type="entry name" value="RecA-like_ClpX"/>
    <property type="match status" value="1"/>
</dbReference>
<dbReference type="InterPro" id="IPR004487">
    <property type="entry name" value="Clp_protease_ATP-bd_su_ClpX"/>
</dbReference>
<dbReference type="PANTHER" id="PTHR48102:SF7">
    <property type="entry name" value="ATP-DEPENDENT CLP PROTEASE ATP-BINDING SUBUNIT CLPX-LIKE, MITOCHONDRIAL"/>
    <property type="match status" value="1"/>
</dbReference>
<evidence type="ECO:0000256" key="5">
    <source>
        <dbReference type="ARBA" id="ARBA00023186"/>
    </source>
</evidence>
<evidence type="ECO:0000256" key="1">
    <source>
        <dbReference type="ARBA" id="ARBA00022723"/>
    </source>
</evidence>
<proteinExistence type="inferred from homology"/>
<feature type="binding site" evidence="6 7">
    <location>
        <position position="17"/>
    </location>
    <ligand>
        <name>Zn(2+)</name>
        <dbReference type="ChEBI" id="CHEBI:29105"/>
    </ligand>
</feature>
<keyword evidence="10" id="KW-1185">Reference proteome</keyword>
<feature type="binding site" evidence="6">
    <location>
        <begin position="122"/>
        <end position="129"/>
    </location>
    <ligand>
        <name>ATP</name>
        <dbReference type="ChEBI" id="CHEBI:30616"/>
    </ligand>
</feature>
<keyword evidence="9" id="KW-0645">Protease</keyword>
<comment type="caution">
    <text evidence="9">The sequence shown here is derived from an EMBL/GenBank/DDBJ whole genome shotgun (WGS) entry which is preliminary data.</text>
</comment>
<keyword evidence="9" id="KW-0378">Hydrolase</keyword>
<dbReference type="NCBIfam" id="NF003745">
    <property type="entry name" value="PRK05342.1"/>
    <property type="match status" value="1"/>
</dbReference>
<dbReference type="InterPro" id="IPR019489">
    <property type="entry name" value="Clp_ATPase_C"/>
</dbReference>
<dbReference type="Proteomes" id="UP000626370">
    <property type="component" value="Unassembled WGS sequence"/>
</dbReference>
<dbReference type="InterPro" id="IPR003593">
    <property type="entry name" value="AAA+_ATPase"/>
</dbReference>